<feature type="coiled-coil region" evidence="4">
    <location>
        <begin position="461"/>
        <end position="488"/>
    </location>
</feature>
<reference evidence="6" key="1">
    <citation type="journal article" date="2019" name="Int. J. Syst. Evol. Microbiol.">
        <title>The Global Catalogue of Microorganisms (GCM) 10K type strain sequencing project: providing services to taxonomists for standard genome sequencing and annotation.</title>
        <authorList>
            <consortium name="The Broad Institute Genomics Platform"/>
            <consortium name="The Broad Institute Genome Sequencing Center for Infectious Disease"/>
            <person name="Wu L."/>
            <person name="Ma J."/>
        </authorList>
    </citation>
    <scope>NUCLEOTIDE SEQUENCE [LARGE SCALE GENOMIC DNA]</scope>
    <source>
        <strain evidence="6">JCM 16545</strain>
    </source>
</reference>
<keyword evidence="4" id="KW-0175">Coiled coil</keyword>
<dbReference type="PROSITE" id="PS50293">
    <property type="entry name" value="TPR_REGION"/>
    <property type="match status" value="1"/>
</dbReference>
<dbReference type="SUPFAM" id="SSF48452">
    <property type="entry name" value="TPR-like"/>
    <property type="match status" value="2"/>
</dbReference>
<evidence type="ECO:0000313" key="6">
    <source>
        <dbReference type="Proteomes" id="UP001597297"/>
    </source>
</evidence>
<feature type="coiled-coil region" evidence="4">
    <location>
        <begin position="185"/>
        <end position="219"/>
    </location>
</feature>
<organism evidence="5 6">
    <name type="scientific">Rubritalea spongiae</name>
    <dbReference type="NCBI Taxonomy" id="430797"/>
    <lineage>
        <taxon>Bacteria</taxon>
        <taxon>Pseudomonadati</taxon>
        <taxon>Verrucomicrobiota</taxon>
        <taxon>Verrucomicrobiia</taxon>
        <taxon>Verrucomicrobiales</taxon>
        <taxon>Rubritaleaceae</taxon>
        <taxon>Rubritalea</taxon>
    </lineage>
</organism>
<dbReference type="EMBL" id="JBHUJC010000003">
    <property type="protein sequence ID" value="MFD2275148.1"/>
    <property type="molecule type" value="Genomic_DNA"/>
</dbReference>
<name>A0ABW5E1L8_9BACT</name>
<dbReference type="Gene3D" id="1.25.40.10">
    <property type="entry name" value="Tetratricopeptide repeat domain"/>
    <property type="match status" value="3"/>
</dbReference>
<evidence type="ECO:0000313" key="5">
    <source>
        <dbReference type="EMBL" id="MFD2275148.1"/>
    </source>
</evidence>
<dbReference type="PANTHER" id="PTHR44943:SF4">
    <property type="entry name" value="TPR REPEAT-CONTAINING PROTEIN MJ0798"/>
    <property type="match status" value="1"/>
</dbReference>
<keyword evidence="2 3" id="KW-0802">TPR repeat</keyword>
<evidence type="ECO:0000256" key="2">
    <source>
        <dbReference type="ARBA" id="ARBA00022803"/>
    </source>
</evidence>
<dbReference type="SMART" id="SM00028">
    <property type="entry name" value="TPR"/>
    <property type="match status" value="5"/>
</dbReference>
<evidence type="ECO:0000256" key="1">
    <source>
        <dbReference type="ARBA" id="ARBA00022737"/>
    </source>
</evidence>
<keyword evidence="1" id="KW-0677">Repeat</keyword>
<dbReference type="InterPro" id="IPR019734">
    <property type="entry name" value="TPR_rpt"/>
</dbReference>
<feature type="repeat" description="TPR" evidence="3">
    <location>
        <begin position="880"/>
        <end position="913"/>
    </location>
</feature>
<dbReference type="Pfam" id="PF13432">
    <property type="entry name" value="TPR_16"/>
    <property type="match status" value="1"/>
</dbReference>
<proteinExistence type="predicted"/>
<dbReference type="Pfam" id="PF13181">
    <property type="entry name" value="TPR_8"/>
    <property type="match status" value="1"/>
</dbReference>
<accession>A0ABW5E1L8</accession>
<comment type="caution">
    <text evidence="5">The sequence shown here is derived from an EMBL/GenBank/DDBJ whole genome shotgun (WGS) entry which is preliminary data.</text>
</comment>
<evidence type="ECO:0000256" key="4">
    <source>
        <dbReference type="SAM" id="Coils"/>
    </source>
</evidence>
<evidence type="ECO:0000256" key="3">
    <source>
        <dbReference type="PROSITE-ProRule" id="PRU00339"/>
    </source>
</evidence>
<dbReference type="RefSeq" id="WP_377094892.1">
    <property type="nucleotide sequence ID" value="NZ_JBHSJM010000001.1"/>
</dbReference>
<gene>
    <name evidence="5" type="ORF">ACFSQZ_01595</name>
</gene>
<keyword evidence="6" id="KW-1185">Reference proteome</keyword>
<dbReference type="PANTHER" id="PTHR44943">
    <property type="entry name" value="CELLULOSE SYNTHASE OPERON PROTEIN C"/>
    <property type="match status" value="1"/>
</dbReference>
<dbReference type="InterPro" id="IPR051685">
    <property type="entry name" value="Ycf3/AcsC/BcsC/TPR_MFPF"/>
</dbReference>
<dbReference type="InterPro" id="IPR011990">
    <property type="entry name" value="TPR-like_helical_dom_sf"/>
</dbReference>
<feature type="repeat" description="TPR" evidence="3">
    <location>
        <begin position="808"/>
        <end position="841"/>
    </location>
</feature>
<dbReference type="PROSITE" id="PS50005">
    <property type="entry name" value="TPR"/>
    <property type="match status" value="2"/>
</dbReference>
<dbReference type="Proteomes" id="UP001597297">
    <property type="component" value="Unassembled WGS sequence"/>
</dbReference>
<protein>
    <submittedName>
        <fullName evidence="5">Tetratricopeptide repeat protein</fullName>
    </submittedName>
</protein>
<sequence>MKNSLFIGGVVAVLAVSEFGYSEEISSAEQALKEVLMVAEQEQGGEGSVSYESVYLELQKLEKLSGEGQYKQWLEQLKAFSSIQERTGNYWQYSRLISQMLLKVFPDVESWEELSGELEEFANDESLSPNSAKALKLLVKILEGNQSEFEEVLYADLSKEKKKKWIIARMLSGGSSERDDFSNLKSQYEREFADVEMLLEGFEKNVSQAEAQLKSQRYASLTVPALVHFLGEEEALPYIEKVADFLTTKGMKGQSRVNINLPNDRATLEVLAKVLKEREDAITVYPRKLMSVLRDRELLERMLPAVDKFSQYDQRNVREMHFDLKVCAGDLDGAKSALAVLEKVRASEMNARLGNLSKMDPQLVALMMRRNGLSSVSIHPQNRAEKEVAYATLVKLLDEPESGSMWELVNRYGLELGKSEEVLALFSEKFPGEKPKTLNEARISQSIAMTYLSLDAVEKGIALLQGVIEVYENELEAVLEEEKELGLKSFPLSELASLYQSEAKVAEALGEKERALSLYKKVLEMPQKLDLKESKSGEEVFSSIEYAVLESISRAIQLGDFFNAQESLVDLLELRKSFDAARKPSQYYYGMYGGSDSRVSIGEKLVELYREAGRAEDIVWLMKHFPYWGQKDLFELTKKELVVDAAWAFAETGQKDLAFSLLRKGLTEGKMLNYDPAYKLLLSLKHEGTAGLLDALITHNPFQERPLIWKAQLAIENGDFKSAEVLARKGIAIDPSDGEQGKDDRMQVYAVLADALAGLGNQKDEDFFREVVAAIRMGEDADTLFYAGLTTRALEQYNRSLEHFADAYCLQSRLAVYHAKMGEHEKAEQYYQRAFELMPSSFGRVESHCFGCEGAFKGEVAQSIAERVFTSLIEKNPKHPQTYYLMGYLEDSRNRDDKALEYYKKAVELDPLYLNAWSKIVSSNVAPTKANLKLKEDAGLKLLELDPYEKQTSRNSNLSFRLKDAYTILQSVPQMPSTEEAYFQLDASAELLKKEGEEAESQQHAAGVNVREQHRVSKLLEEDTSARSIIWQDQLVRGTLDIFVQGLTQ</sequence>